<keyword evidence="3" id="KW-1185">Reference proteome</keyword>
<name>A0A9N9D3Z3_9GLOM</name>
<proteinExistence type="predicted"/>
<evidence type="ECO:0000313" key="3">
    <source>
        <dbReference type="Proteomes" id="UP000789831"/>
    </source>
</evidence>
<dbReference type="Proteomes" id="UP000789831">
    <property type="component" value="Unassembled WGS sequence"/>
</dbReference>
<protein>
    <submittedName>
        <fullName evidence="2">4966_t:CDS:1</fullName>
    </submittedName>
</protein>
<feature type="region of interest" description="Disordered" evidence="1">
    <location>
        <begin position="107"/>
        <end position="126"/>
    </location>
</feature>
<accession>A0A9N9D3Z3</accession>
<organism evidence="2 3">
    <name type="scientific">Ambispora gerdemannii</name>
    <dbReference type="NCBI Taxonomy" id="144530"/>
    <lineage>
        <taxon>Eukaryota</taxon>
        <taxon>Fungi</taxon>
        <taxon>Fungi incertae sedis</taxon>
        <taxon>Mucoromycota</taxon>
        <taxon>Glomeromycotina</taxon>
        <taxon>Glomeromycetes</taxon>
        <taxon>Archaeosporales</taxon>
        <taxon>Ambisporaceae</taxon>
        <taxon>Ambispora</taxon>
    </lineage>
</organism>
<dbReference type="EMBL" id="CAJVPL010002906">
    <property type="protein sequence ID" value="CAG8622169.1"/>
    <property type="molecule type" value="Genomic_DNA"/>
</dbReference>
<feature type="compositionally biased region" description="Low complexity" evidence="1">
    <location>
        <begin position="18"/>
        <end position="41"/>
    </location>
</feature>
<feature type="non-terminal residue" evidence="2">
    <location>
        <position position="1"/>
    </location>
</feature>
<evidence type="ECO:0000256" key="1">
    <source>
        <dbReference type="SAM" id="MobiDB-lite"/>
    </source>
</evidence>
<sequence>MGRPVYYEESDDSDFSDNEINNNNHSKNPTSLSQTQSQQQTPFEIASLRNNIQHFMQIPPALTAQNQGNNATYYDDDDNAFIHGASLTEEIRNQQIQQHGNHLAQNINSNQEKNPTSSTLQPQNSSTALNNYSGIITEAYQISQLKQIAQQQFKNYITPQDRLI</sequence>
<gene>
    <name evidence="2" type="ORF">AGERDE_LOCUS10117</name>
</gene>
<reference evidence="2" key="1">
    <citation type="submission" date="2021-06" db="EMBL/GenBank/DDBJ databases">
        <authorList>
            <person name="Kallberg Y."/>
            <person name="Tangrot J."/>
            <person name="Rosling A."/>
        </authorList>
    </citation>
    <scope>NUCLEOTIDE SEQUENCE</scope>
    <source>
        <strain evidence="2">MT106</strain>
    </source>
</reference>
<evidence type="ECO:0000313" key="2">
    <source>
        <dbReference type="EMBL" id="CAG8622169.1"/>
    </source>
</evidence>
<comment type="caution">
    <text evidence="2">The sequence shown here is derived from an EMBL/GenBank/DDBJ whole genome shotgun (WGS) entry which is preliminary data.</text>
</comment>
<dbReference type="AlphaFoldDB" id="A0A9N9D3Z3"/>
<feature type="region of interest" description="Disordered" evidence="1">
    <location>
        <begin position="1"/>
        <end position="41"/>
    </location>
</feature>
<feature type="compositionally biased region" description="Acidic residues" evidence="1">
    <location>
        <begin position="8"/>
        <end position="17"/>
    </location>
</feature>